<protein>
    <recommendedName>
        <fullName evidence="2">histone acetyltransferase</fullName>
        <ecNumber evidence="2">2.3.1.48</ecNumber>
    </recommendedName>
</protein>
<dbReference type="SUPFAM" id="SSF55729">
    <property type="entry name" value="Acyl-CoA N-acyltransferases (Nat)"/>
    <property type="match status" value="1"/>
</dbReference>
<comment type="caution">
    <text evidence="8">The sequence shown here is derived from an EMBL/GenBank/DDBJ whole genome shotgun (WGS) entry which is preliminary data.</text>
</comment>
<evidence type="ECO:0000256" key="6">
    <source>
        <dbReference type="SAM" id="MobiDB-lite"/>
    </source>
</evidence>
<dbReference type="EMBL" id="JACGCM010000420">
    <property type="protein sequence ID" value="KAF6172598.1"/>
    <property type="molecule type" value="Genomic_DNA"/>
</dbReference>
<proteinExistence type="inferred from homology"/>
<evidence type="ECO:0000256" key="3">
    <source>
        <dbReference type="ARBA" id="ARBA00022679"/>
    </source>
</evidence>
<reference evidence="8 9" key="1">
    <citation type="journal article" date="2020" name="IScience">
        <title>Genome Sequencing of the Endangered Kingdonia uniflora (Circaeasteraceae, Ranunculales) Reveals Potential Mechanisms of Evolutionary Specialization.</title>
        <authorList>
            <person name="Sun Y."/>
            <person name="Deng T."/>
            <person name="Zhang A."/>
            <person name="Moore M.J."/>
            <person name="Landis J.B."/>
            <person name="Lin N."/>
            <person name="Zhang H."/>
            <person name="Zhang X."/>
            <person name="Huang J."/>
            <person name="Zhang X."/>
            <person name="Sun H."/>
            <person name="Wang H."/>
        </authorList>
    </citation>
    <scope>NUCLEOTIDE SEQUENCE [LARGE SCALE GENOMIC DNA]</scope>
    <source>
        <strain evidence="8">TB1705</strain>
        <tissue evidence="8">Leaf</tissue>
    </source>
</reference>
<keyword evidence="3" id="KW-0808">Transferase</keyword>
<evidence type="ECO:0000256" key="2">
    <source>
        <dbReference type="ARBA" id="ARBA00013184"/>
    </source>
</evidence>
<dbReference type="InterPro" id="IPR016181">
    <property type="entry name" value="Acyl_CoA_acyltransferase"/>
</dbReference>
<feature type="domain" description="Histone acetyl transferase HAT1 N-terminal" evidence="7">
    <location>
        <begin position="40"/>
        <end position="211"/>
    </location>
</feature>
<dbReference type="EC" id="2.3.1.48" evidence="2"/>
<accession>A0A7J7P097</accession>
<dbReference type="GO" id="GO:0005634">
    <property type="term" value="C:nucleus"/>
    <property type="evidence" value="ECO:0007669"/>
    <property type="project" value="InterPro"/>
</dbReference>
<dbReference type="InterPro" id="IPR037113">
    <property type="entry name" value="Hat1_N_sf"/>
</dbReference>
<evidence type="ECO:0000256" key="5">
    <source>
        <dbReference type="ARBA" id="ARBA00048017"/>
    </source>
</evidence>
<dbReference type="OrthoDB" id="10253098at2759"/>
<dbReference type="GO" id="GO:0004402">
    <property type="term" value="F:histone acetyltransferase activity"/>
    <property type="evidence" value="ECO:0007669"/>
    <property type="project" value="InterPro"/>
</dbReference>
<name>A0A7J7P097_9MAGN</name>
<evidence type="ECO:0000256" key="4">
    <source>
        <dbReference type="ARBA" id="ARBA00023315"/>
    </source>
</evidence>
<evidence type="ECO:0000313" key="8">
    <source>
        <dbReference type="EMBL" id="KAF6172598.1"/>
    </source>
</evidence>
<keyword evidence="4" id="KW-0012">Acyltransferase</keyword>
<evidence type="ECO:0000259" key="7">
    <source>
        <dbReference type="Pfam" id="PF10394"/>
    </source>
</evidence>
<dbReference type="Pfam" id="PF10394">
    <property type="entry name" value="Hat1_N"/>
    <property type="match status" value="1"/>
</dbReference>
<gene>
    <name evidence="8" type="ORF">GIB67_036548</name>
</gene>
<dbReference type="PANTHER" id="PTHR12046">
    <property type="entry name" value="HISTONE ACETYLTRANSFERASE TYPE B CATALYTIC SUBUNIT"/>
    <property type="match status" value="1"/>
</dbReference>
<comment type="catalytic activity">
    <reaction evidence="5">
        <text>L-lysyl-[protein] + acetyl-CoA = N(6)-acetyl-L-lysyl-[protein] + CoA + H(+)</text>
        <dbReference type="Rhea" id="RHEA:45948"/>
        <dbReference type="Rhea" id="RHEA-COMP:9752"/>
        <dbReference type="Rhea" id="RHEA-COMP:10731"/>
        <dbReference type="ChEBI" id="CHEBI:15378"/>
        <dbReference type="ChEBI" id="CHEBI:29969"/>
        <dbReference type="ChEBI" id="CHEBI:57287"/>
        <dbReference type="ChEBI" id="CHEBI:57288"/>
        <dbReference type="ChEBI" id="CHEBI:61930"/>
        <dbReference type="EC" id="2.3.1.48"/>
    </reaction>
</comment>
<keyword evidence="9" id="KW-1185">Reference proteome</keyword>
<dbReference type="Gene3D" id="3.40.630.30">
    <property type="match status" value="1"/>
</dbReference>
<dbReference type="CDD" id="cd04301">
    <property type="entry name" value="NAT_SF"/>
    <property type="match status" value="1"/>
</dbReference>
<dbReference type="GO" id="GO:0031509">
    <property type="term" value="P:subtelomeric heterochromatin formation"/>
    <property type="evidence" value="ECO:0007669"/>
    <property type="project" value="InterPro"/>
</dbReference>
<organism evidence="8 9">
    <name type="scientific">Kingdonia uniflora</name>
    <dbReference type="NCBI Taxonomy" id="39325"/>
    <lineage>
        <taxon>Eukaryota</taxon>
        <taxon>Viridiplantae</taxon>
        <taxon>Streptophyta</taxon>
        <taxon>Embryophyta</taxon>
        <taxon>Tracheophyta</taxon>
        <taxon>Spermatophyta</taxon>
        <taxon>Magnoliopsida</taxon>
        <taxon>Ranunculales</taxon>
        <taxon>Circaeasteraceae</taxon>
        <taxon>Kingdonia</taxon>
    </lineage>
</organism>
<dbReference type="InterPro" id="IPR019467">
    <property type="entry name" value="Hat1_N"/>
</dbReference>
<sequence>MGLKKTSTDQTSDPKKRRRVGFASTGDLILNQALSFDVGVEANDCIKIYLVSCKEELGDENSFVVDPIDLNQFFGDDGRIYGYKNLKVKVWLSSISFRAYVQVSYDTKADGGKGITLLTPALEKIFGESIIEKEDEFRQSFSTESHYIKAVISNGEVMRCEATTKHNNVSNNQLESEAFTIEHQVIRMGLNNMPVGELYSRLVSLVLLLVDGCSPLDITDPRWEIYFVVEKKTVPQADVSIKLLGFAIIYRFFHYPDSSRLRISQILVLPPCQGQGHGRHLLEVINSVSISENMYDMTVEEPSDELQQVRTCIDVLRLLAFEPIKLTITSISSKMKHGKLSKMTYKVQFDPPENVIEDVRKTLKINKKQFLQCWEILIYLNLDPNDCSSMDNYRLVILERTRANILGKDSGSAGKQIIEVPNDYDHEMTFVMFGPKGRIQNTTEGETEETKTNREQQLRELSEERMKEIMQVAEKVSLLRV</sequence>
<dbReference type="InterPro" id="IPR017380">
    <property type="entry name" value="Hist_AcTrfase_B-typ_cat-su"/>
</dbReference>
<evidence type="ECO:0000256" key="1">
    <source>
        <dbReference type="ARBA" id="ARBA00010543"/>
    </source>
</evidence>
<dbReference type="AlphaFoldDB" id="A0A7J7P097"/>
<dbReference type="GO" id="GO:0000781">
    <property type="term" value="C:chromosome, telomeric region"/>
    <property type="evidence" value="ECO:0007669"/>
    <property type="project" value="GOC"/>
</dbReference>
<comment type="similarity">
    <text evidence="1">Belongs to the HAT1 family.</text>
</comment>
<dbReference type="Proteomes" id="UP000541444">
    <property type="component" value="Unassembled WGS sequence"/>
</dbReference>
<evidence type="ECO:0000313" key="9">
    <source>
        <dbReference type="Proteomes" id="UP000541444"/>
    </source>
</evidence>
<feature type="compositionally biased region" description="Basic and acidic residues" evidence="6">
    <location>
        <begin position="448"/>
        <end position="459"/>
    </location>
</feature>
<feature type="region of interest" description="Disordered" evidence="6">
    <location>
        <begin position="438"/>
        <end position="459"/>
    </location>
</feature>
<dbReference type="FunFam" id="3.40.630.30:FF:000077">
    <property type="entry name" value="Histone acetyltransferase type B catalytic subunit"/>
    <property type="match status" value="1"/>
</dbReference>
<dbReference type="Gene3D" id="3.90.360.10">
    <property type="entry name" value="Histone acetyl transferase 1 (HAT1), N-terminal domain"/>
    <property type="match status" value="1"/>
</dbReference>